<keyword evidence="1" id="KW-0472">Membrane</keyword>
<sequence length="192" mass="20457">MLSSRKWIWFGVVISVLLGSAALKPEAASACSCAIVSNVQEAKQSSDAVFDGTVIGKKTASKLFASSSADPVTWTFQVNEVWKGKVAPVLSVTSAESGDSCGYEFREGQRYVVYARKTGETLDVSLCSRTALYSAAGQDLADLGVGSVPPQQPAAAADSQSGFLLWWLLLLAAAAVLAAMIYYKRRSKKQTF</sequence>
<accession>A0A3A1UWX6</accession>
<keyword evidence="1" id="KW-0812">Transmembrane</keyword>
<dbReference type="Proteomes" id="UP000266482">
    <property type="component" value="Unassembled WGS sequence"/>
</dbReference>
<evidence type="ECO:0000313" key="3">
    <source>
        <dbReference type="Proteomes" id="UP000266482"/>
    </source>
</evidence>
<protein>
    <recommendedName>
        <fullName evidence="4">Tissue inhibitor of metalloproteinase</fullName>
    </recommendedName>
</protein>
<evidence type="ECO:0000256" key="1">
    <source>
        <dbReference type="SAM" id="Phobius"/>
    </source>
</evidence>
<dbReference type="AlphaFoldDB" id="A0A3A1UWX6"/>
<evidence type="ECO:0008006" key="4">
    <source>
        <dbReference type="Google" id="ProtNLM"/>
    </source>
</evidence>
<gene>
    <name evidence="2" type="ORF">D3P08_14805</name>
</gene>
<feature type="transmembrane region" description="Helical" evidence="1">
    <location>
        <begin position="163"/>
        <end position="183"/>
    </location>
</feature>
<dbReference type="EMBL" id="QXQA01000009">
    <property type="protein sequence ID" value="RIX51692.1"/>
    <property type="molecule type" value="Genomic_DNA"/>
</dbReference>
<proteinExistence type="predicted"/>
<keyword evidence="3" id="KW-1185">Reference proteome</keyword>
<dbReference type="Gene3D" id="2.40.50.120">
    <property type="match status" value="1"/>
</dbReference>
<dbReference type="InterPro" id="IPR008993">
    <property type="entry name" value="TIMP-like_OB-fold"/>
</dbReference>
<keyword evidence="1" id="KW-1133">Transmembrane helix</keyword>
<evidence type="ECO:0000313" key="2">
    <source>
        <dbReference type="EMBL" id="RIX51692.1"/>
    </source>
</evidence>
<dbReference type="SUPFAM" id="SSF50242">
    <property type="entry name" value="TIMP-like"/>
    <property type="match status" value="1"/>
</dbReference>
<name>A0A3A1UWX6_9BACL</name>
<comment type="caution">
    <text evidence="2">The sequence shown here is derived from an EMBL/GenBank/DDBJ whole genome shotgun (WGS) entry which is preliminary data.</text>
</comment>
<organism evidence="2 3">
    <name type="scientific">Paenibacillus nanensis</name>
    <dbReference type="NCBI Taxonomy" id="393251"/>
    <lineage>
        <taxon>Bacteria</taxon>
        <taxon>Bacillati</taxon>
        <taxon>Bacillota</taxon>
        <taxon>Bacilli</taxon>
        <taxon>Bacillales</taxon>
        <taxon>Paenibacillaceae</taxon>
        <taxon>Paenibacillus</taxon>
    </lineage>
</organism>
<reference evidence="2 3" key="1">
    <citation type="submission" date="2018-09" db="EMBL/GenBank/DDBJ databases">
        <title>Paenibacillus aracenensis nov. sp. isolated from a cave in southern Spain.</title>
        <authorList>
            <person name="Jurado V."/>
            <person name="Gutierrez-Patricio S."/>
            <person name="Gonzalez-Pimentel J.L."/>
            <person name="Miller A.Z."/>
            <person name="Laiz L."/>
            <person name="Saiz-Jimenez C."/>
        </authorList>
    </citation>
    <scope>NUCLEOTIDE SEQUENCE [LARGE SCALE GENOMIC DNA]</scope>
    <source>
        <strain evidence="2 3">DSM 22867</strain>
    </source>
</reference>